<dbReference type="InterPro" id="IPR012106">
    <property type="entry name" value="Phage_Mu_Gp1"/>
</dbReference>
<dbReference type="STRING" id="34027.SAMN05421829_108158"/>
<accession>A0A1N6X1X9</accession>
<keyword evidence="2" id="KW-1185">Reference proteome</keyword>
<evidence type="ECO:0000313" key="1">
    <source>
        <dbReference type="EMBL" id="SIQ96260.1"/>
    </source>
</evidence>
<sequence length="349" mass="36457">MATRTASLTVLLPAAGAEIQLLPAGVFRSADGSGRPAGVAGWKLDALTAARVIQAAAARETPLVIDYEHQTLHAEKNGQPAPAAGWFHGSGLQWREGRGLYATDVEWTARARNMIGDREYRYLSPVIDWDDKTGDILALRMAALTNNPGLDGMTAVALSALFHHPSEEENSVNEMLKKLLAALGLPEDASEETAVSAVAELKSKADKAGEAQTAKAELAALKASVATAAGATPDPAKYVPVETMQELQTQVAALTARMTEGEVADVVEGALAAGKLLPAQKEWAESLGKSNLAALKGYIATAPQVAALKGMQSQGKQHGGNADQSTDADLAVMKALGLSAEEFAKGKKE</sequence>
<dbReference type="OrthoDB" id="2043985at2"/>
<gene>
    <name evidence="1" type="ORF">SAMN05421829_108158</name>
</gene>
<dbReference type="Pfam" id="PF10123">
    <property type="entry name" value="Mu-like_Pro"/>
    <property type="match status" value="1"/>
</dbReference>
<evidence type="ECO:0000313" key="2">
    <source>
        <dbReference type="Proteomes" id="UP000186819"/>
    </source>
</evidence>
<proteinExistence type="predicted"/>
<dbReference type="AlphaFoldDB" id="A0A1N6X1X9"/>
<dbReference type="EMBL" id="FTMD01000008">
    <property type="protein sequence ID" value="SIQ96260.1"/>
    <property type="molecule type" value="Genomic_DNA"/>
</dbReference>
<dbReference type="Proteomes" id="UP000186819">
    <property type="component" value="Unassembled WGS sequence"/>
</dbReference>
<protein>
    <submittedName>
        <fullName evidence="1">Mu-like prophage I protein</fullName>
    </submittedName>
</protein>
<dbReference type="PIRSF" id="PIRSF016624">
    <property type="entry name" value="Mu_prophg_I"/>
    <property type="match status" value="1"/>
</dbReference>
<dbReference type="RefSeq" id="WP_076602647.1">
    <property type="nucleotide sequence ID" value="NZ_FTMD01000008.1"/>
</dbReference>
<organism evidence="1 2">
    <name type="scientific">Aromatoleum tolulyticum</name>
    <dbReference type="NCBI Taxonomy" id="34027"/>
    <lineage>
        <taxon>Bacteria</taxon>
        <taxon>Pseudomonadati</taxon>
        <taxon>Pseudomonadota</taxon>
        <taxon>Betaproteobacteria</taxon>
        <taxon>Rhodocyclales</taxon>
        <taxon>Rhodocyclaceae</taxon>
        <taxon>Aromatoleum</taxon>
    </lineage>
</organism>
<name>A0A1N6X1X9_9RHOO</name>
<reference evidence="2" key="1">
    <citation type="submission" date="2017-01" db="EMBL/GenBank/DDBJ databases">
        <authorList>
            <person name="Varghese N."/>
            <person name="Submissions S."/>
        </authorList>
    </citation>
    <scope>NUCLEOTIDE SEQUENCE [LARGE SCALE GENOMIC DNA]</scope>
    <source>
        <strain evidence="2">ATCC 51758</strain>
    </source>
</reference>